<organism evidence="3 5">
    <name type="scientific">Yersinia aldovae</name>
    <dbReference type="NCBI Taxonomy" id="29483"/>
    <lineage>
        <taxon>Bacteria</taxon>
        <taxon>Pseudomonadati</taxon>
        <taxon>Pseudomonadota</taxon>
        <taxon>Gammaproteobacteria</taxon>
        <taxon>Enterobacterales</taxon>
        <taxon>Yersiniaceae</taxon>
        <taxon>Yersinia</taxon>
    </lineage>
</organism>
<feature type="region of interest" description="Disordered" evidence="1">
    <location>
        <begin position="25"/>
        <end position="59"/>
    </location>
</feature>
<dbReference type="RefSeq" id="WP_231583212.1">
    <property type="nucleotide sequence ID" value="NZ_CABHPY010000209.1"/>
</dbReference>
<accession>A0A0T9UNX6</accession>
<dbReference type="STRING" id="1453495.AT01_1854"/>
<keyword evidence="4" id="KW-1185">Reference proteome</keyword>
<dbReference type="eggNOG" id="ENOG5031B52">
    <property type="taxonomic scope" value="Bacteria"/>
</dbReference>
<gene>
    <name evidence="3" type="ORF">ERS137965_03413</name>
    <name evidence="2" type="ORF">ERS137966_03554</name>
</gene>
<evidence type="ECO:0000313" key="2">
    <source>
        <dbReference type="EMBL" id="CNL55127.1"/>
    </source>
</evidence>
<reference evidence="3 5" key="1">
    <citation type="submission" date="2015-03" db="EMBL/GenBank/DDBJ databases">
        <authorList>
            <person name="Murphy D."/>
        </authorList>
    </citation>
    <scope>NUCLEOTIDE SEQUENCE [LARGE SCALE GENOMIC DNA]</scope>
    <source>
        <strain evidence="3 5">IP06005</strain>
    </source>
</reference>
<evidence type="ECO:0000313" key="4">
    <source>
        <dbReference type="Proteomes" id="UP000038647"/>
    </source>
</evidence>
<dbReference type="EMBL" id="CQEH01000020">
    <property type="protein sequence ID" value="CNL55127.1"/>
    <property type="molecule type" value="Genomic_DNA"/>
</dbReference>
<reference evidence="2 4" key="2">
    <citation type="submission" date="2015-03" db="EMBL/GenBank/DDBJ databases">
        <authorList>
            <consortium name="Pathogen Informatics"/>
            <person name="Murphy D."/>
        </authorList>
    </citation>
    <scope>NUCLEOTIDE SEQUENCE [LARGE SCALE GENOMIC DNA]</scope>
    <source>
        <strain evidence="2 4">IP08791</strain>
    </source>
</reference>
<dbReference type="Proteomes" id="UP000041595">
    <property type="component" value="Unassembled WGS sequence"/>
</dbReference>
<dbReference type="Proteomes" id="UP000038647">
    <property type="component" value="Unassembled WGS sequence"/>
</dbReference>
<protein>
    <submittedName>
        <fullName evidence="3">Uncharacterized protein</fullName>
    </submittedName>
</protein>
<sequence length="162" mass="17781">MTISMINSTLKMAAALTDAKPVAHSNNVQQRAAQAWQGNPAGKTPAMQKQESAPQFSAKEQSAIDDFVESLRTTEDKKALFGLLNKKLMSLSSAERVKFLTGLNMTIKNSEVPGDDALLKEKFNPAYAMYIGNGMLLNQMKEEVLSKMGKVPDEDDEDPDEI</sequence>
<proteinExistence type="predicted"/>
<feature type="compositionally biased region" description="Polar residues" evidence="1">
    <location>
        <begin position="47"/>
        <end position="59"/>
    </location>
</feature>
<dbReference type="AlphaFoldDB" id="A0A0T9UNX6"/>
<evidence type="ECO:0000256" key="1">
    <source>
        <dbReference type="SAM" id="MobiDB-lite"/>
    </source>
</evidence>
<evidence type="ECO:0000313" key="5">
    <source>
        <dbReference type="Proteomes" id="UP000041595"/>
    </source>
</evidence>
<dbReference type="EMBL" id="CQEJ01000023">
    <property type="protein sequence ID" value="CNL57560.1"/>
    <property type="molecule type" value="Genomic_DNA"/>
</dbReference>
<evidence type="ECO:0000313" key="3">
    <source>
        <dbReference type="EMBL" id="CNL57560.1"/>
    </source>
</evidence>
<name>A0A0T9UNX6_YERAL</name>